<organism evidence="1">
    <name type="scientific">marine sediment metagenome</name>
    <dbReference type="NCBI Taxonomy" id="412755"/>
    <lineage>
        <taxon>unclassified sequences</taxon>
        <taxon>metagenomes</taxon>
        <taxon>ecological metagenomes</taxon>
    </lineage>
</organism>
<reference evidence="1" key="1">
    <citation type="journal article" date="2015" name="Nature">
        <title>Complex archaea that bridge the gap between prokaryotes and eukaryotes.</title>
        <authorList>
            <person name="Spang A."/>
            <person name="Saw J.H."/>
            <person name="Jorgensen S.L."/>
            <person name="Zaremba-Niedzwiedzka K."/>
            <person name="Martijn J."/>
            <person name="Lind A.E."/>
            <person name="van Eijk R."/>
            <person name="Schleper C."/>
            <person name="Guy L."/>
            <person name="Ettema T.J."/>
        </authorList>
    </citation>
    <scope>NUCLEOTIDE SEQUENCE</scope>
</reference>
<evidence type="ECO:0000313" key="1">
    <source>
        <dbReference type="EMBL" id="KKK92819.1"/>
    </source>
</evidence>
<sequence length="88" mass="9658">MKPLTEKEIEETRKALGTLDGLDTATVVVSRIHALLVTIDAYRWLVGELKVALQGHRAGQKSHQDAVIRALSLTLDDAPVKGEEKENV</sequence>
<dbReference type="AlphaFoldDB" id="A0A0F9BQL4"/>
<accession>A0A0F9BQL4</accession>
<comment type="caution">
    <text evidence="1">The sequence shown here is derived from an EMBL/GenBank/DDBJ whole genome shotgun (WGS) entry which is preliminary data.</text>
</comment>
<proteinExistence type="predicted"/>
<gene>
    <name evidence="1" type="ORF">LCGC14_2699140</name>
</gene>
<protein>
    <submittedName>
        <fullName evidence="1">Uncharacterized protein</fullName>
    </submittedName>
</protein>
<name>A0A0F9BQL4_9ZZZZ</name>
<dbReference type="EMBL" id="LAZR01048044">
    <property type="protein sequence ID" value="KKK92819.1"/>
    <property type="molecule type" value="Genomic_DNA"/>
</dbReference>